<proteinExistence type="predicted"/>
<reference evidence="1" key="2">
    <citation type="submission" date="2017-06" db="EMBL/GenBank/DDBJ databases">
        <title>The pomegranate genome and the genomics of punicalagin biosynthesis.</title>
        <authorList>
            <person name="Xu C."/>
        </authorList>
    </citation>
    <scope>NUCLEOTIDE SEQUENCE [LARGE SCALE GENOMIC DNA]</scope>
    <source>
        <tissue evidence="1">Fresh leaf</tissue>
    </source>
</reference>
<dbReference type="AlphaFoldDB" id="A0A218W483"/>
<evidence type="ECO:0000313" key="1">
    <source>
        <dbReference type="EMBL" id="OWM67585.1"/>
    </source>
</evidence>
<comment type="caution">
    <text evidence="1">The sequence shown here is derived from an EMBL/GenBank/DDBJ whole genome shotgun (WGS) entry which is preliminary data.</text>
</comment>
<gene>
    <name evidence="1" type="ORF">CDL15_Pgr024670</name>
    <name evidence="2" type="ORF">CRG98_043155</name>
</gene>
<protein>
    <submittedName>
        <fullName evidence="1">Uncharacterized protein</fullName>
    </submittedName>
</protein>
<accession>A0A218W483</accession>
<evidence type="ECO:0000313" key="3">
    <source>
        <dbReference type="Proteomes" id="UP000197138"/>
    </source>
</evidence>
<dbReference type="Proteomes" id="UP000197138">
    <property type="component" value="Unassembled WGS sequence"/>
</dbReference>
<evidence type="ECO:0000313" key="4">
    <source>
        <dbReference type="Proteomes" id="UP000233551"/>
    </source>
</evidence>
<reference evidence="3" key="1">
    <citation type="journal article" date="2017" name="Plant J.">
        <title>The pomegranate (Punica granatum L.) genome and the genomics of punicalagin biosynthesis.</title>
        <authorList>
            <person name="Qin G."/>
            <person name="Xu C."/>
            <person name="Ming R."/>
            <person name="Tang H."/>
            <person name="Guyot R."/>
            <person name="Kramer E.M."/>
            <person name="Hu Y."/>
            <person name="Yi X."/>
            <person name="Qi Y."/>
            <person name="Xu X."/>
            <person name="Gao Z."/>
            <person name="Pan H."/>
            <person name="Jian J."/>
            <person name="Tian Y."/>
            <person name="Yue Z."/>
            <person name="Xu Y."/>
        </authorList>
    </citation>
    <scope>NUCLEOTIDE SEQUENCE [LARGE SCALE GENOMIC DNA]</scope>
    <source>
        <strain evidence="3">cv. Dabenzi</strain>
    </source>
</reference>
<keyword evidence="4" id="KW-1185">Reference proteome</keyword>
<reference evidence="2 4" key="3">
    <citation type="submission" date="2017-11" db="EMBL/GenBank/DDBJ databases">
        <title>De-novo sequencing of pomegranate (Punica granatum L.) genome.</title>
        <authorList>
            <person name="Akparov Z."/>
            <person name="Amiraslanov A."/>
            <person name="Hajiyeva S."/>
            <person name="Abbasov M."/>
            <person name="Kaur K."/>
            <person name="Hamwieh A."/>
            <person name="Solovyev V."/>
            <person name="Salamov A."/>
            <person name="Braich B."/>
            <person name="Kosarev P."/>
            <person name="Mahmoud A."/>
            <person name="Hajiyev E."/>
            <person name="Babayeva S."/>
            <person name="Izzatullayeva V."/>
            <person name="Mammadov A."/>
            <person name="Mammadov A."/>
            <person name="Sharifova S."/>
            <person name="Ojaghi J."/>
            <person name="Eynullazada K."/>
            <person name="Bayramov B."/>
            <person name="Abdulazimova A."/>
            <person name="Shahmuradov I."/>
        </authorList>
    </citation>
    <scope>NUCLEOTIDE SEQUENCE [LARGE SCALE GENOMIC DNA]</scope>
    <source>
        <strain evidence="2">AG2017</strain>
        <strain evidence="4">cv. AG2017</strain>
        <tissue evidence="2">Leaf</tissue>
    </source>
</reference>
<organism evidence="1 3">
    <name type="scientific">Punica granatum</name>
    <name type="common">Pomegranate</name>
    <dbReference type="NCBI Taxonomy" id="22663"/>
    <lineage>
        <taxon>Eukaryota</taxon>
        <taxon>Viridiplantae</taxon>
        <taxon>Streptophyta</taxon>
        <taxon>Embryophyta</taxon>
        <taxon>Tracheophyta</taxon>
        <taxon>Spermatophyta</taxon>
        <taxon>Magnoliopsida</taxon>
        <taxon>eudicotyledons</taxon>
        <taxon>Gunneridae</taxon>
        <taxon>Pentapetalae</taxon>
        <taxon>rosids</taxon>
        <taxon>malvids</taxon>
        <taxon>Myrtales</taxon>
        <taxon>Lythraceae</taxon>
        <taxon>Punica</taxon>
    </lineage>
</organism>
<sequence length="82" mass="8925">MQQWAVAAGGGGGRQNWWNASRHQCRVCERGDIGWAEEPVGARRKSGKRPLRGKRSAKAVGGSGLFLCFDETVAPLEETVQN</sequence>
<dbReference type="EMBL" id="MTKT01005379">
    <property type="protein sequence ID" value="OWM67585.1"/>
    <property type="molecule type" value="Genomic_DNA"/>
</dbReference>
<evidence type="ECO:0000313" key="2">
    <source>
        <dbReference type="EMBL" id="PKI36447.1"/>
    </source>
</evidence>
<dbReference type="Proteomes" id="UP000233551">
    <property type="component" value="Unassembled WGS sequence"/>
</dbReference>
<dbReference type="EMBL" id="PGOL01004860">
    <property type="protein sequence ID" value="PKI36447.1"/>
    <property type="molecule type" value="Genomic_DNA"/>
</dbReference>
<name>A0A218W483_PUNGR</name>